<dbReference type="InterPro" id="IPR050942">
    <property type="entry name" value="F-box_BR-signaling"/>
</dbReference>
<dbReference type="EMBL" id="JAVXUP010000884">
    <property type="protein sequence ID" value="KAK3019309.1"/>
    <property type="molecule type" value="Genomic_DNA"/>
</dbReference>
<dbReference type="AlphaFoldDB" id="A0AA88W4N2"/>
<reference evidence="2" key="1">
    <citation type="submission" date="2022-12" db="EMBL/GenBank/DDBJ databases">
        <title>Draft genome assemblies for two species of Escallonia (Escalloniales).</title>
        <authorList>
            <person name="Chanderbali A."/>
            <person name="Dervinis C."/>
            <person name="Anghel I."/>
            <person name="Soltis D."/>
            <person name="Soltis P."/>
            <person name="Zapata F."/>
        </authorList>
    </citation>
    <scope>NUCLEOTIDE SEQUENCE</scope>
    <source>
        <strain evidence="2">UCBG64.0493</strain>
        <tissue evidence="2">Leaf</tissue>
    </source>
</reference>
<feature type="domain" description="KIB1-4 beta-propeller" evidence="1">
    <location>
        <begin position="152"/>
        <end position="287"/>
    </location>
</feature>
<organism evidence="2 3">
    <name type="scientific">Escallonia herrerae</name>
    <dbReference type="NCBI Taxonomy" id="1293975"/>
    <lineage>
        <taxon>Eukaryota</taxon>
        <taxon>Viridiplantae</taxon>
        <taxon>Streptophyta</taxon>
        <taxon>Embryophyta</taxon>
        <taxon>Tracheophyta</taxon>
        <taxon>Spermatophyta</taxon>
        <taxon>Magnoliopsida</taxon>
        <taxon>eudicotyledons</taxon>
        <taxon>Gunneridae</taxon>
        <taxon>Pentapetalae</taxon>
        <taxon>asterids</taxon>
        <taxon>campanulids</taxon>
        <taxon>Escalloniales</taxon>
        <taxon>Escalloniaceae</taxon>
        <taxon>Escallonia</taxon>
    </lineage>
</organism>
<dbReference type="InterPro" id="IPR005174">
    <property type="entry name" value="KIB1-4_b-propeller"/>
</dbReference>
<dbReference type="Pfam" id="PF03478">
    <property type="entry name" value="Beta-prop_KIB1-4"/>
    <property type="match status" value="2"/>
</dbReference>
<sequence>MAIMLDFPHDLLVYIAKKVDLFKDIVALGGACKAWLSAAMKENFSRRPQIPRLMLAQKEDGDNRGFYSLSKGMIRTVTLPEANEKQCKCLASEGWLITKRKDLTMNLLHPLSRVQIRLPPMSTLEEHEDFTYTCSIWKLSATWHRQCLDNDRDEASIYLDPIYFNGHFYAVDAHGRIFLCDVEGANPTVAKIRPVDDGRPVDEDNCNYTYGTTSFQVFEVDLSKNGRTEVKNLGHRALFLGHSSSFSIEASHECIKADCIYFVDDCEEAYCFGDDSVGGGKDMRIYNLQDRSFTPHFKDESYSRISPPMWVAPSF</sequence>
<evidence type="ECO:0000259" key="1">
    <source>
        <dbReference type="Pfam" id="PF03478"/>
    </source>
</evidence>
<name>A0AA88W4N2_9ASTE</name>
<dbReference type="PANTHER" id="PTHR44259:SF108">
    <property type="entry name" value="F-BOX PROTEIN SKIP23-LIKE"/>
    <property type="match status" value="1"/>
</dbReference>
<gene>
    <name evidence="2" type="ORF">RJ639_004629</name>
</gene>
<protein>
    <recommendedName>
        <fullName evidence="1">KIB1-4 beta-propeller domain-containing protein</fullName>
    </recommendedName>
</protein>
<accession>A0AA88W4N2</accession>
<evidence type="ECO:0000313" key="2">
    <source>
        <dbReference type="EMBL" id="KAK3019309.1"/>
    </source>
</evidence>
<feature type="domain" description="KIB1-4 beta-propeller" evidence="1">
    <location>
        <begin position="66"/>
        <end position="137"/>
    </location>
</feature>
<dbReference type="Proteomes" id="UP001188597">
    <property type="component" value="Unassembled WGS sequence"/>
</dbReference>
<keyword evidence="3" id="KW-1185">Reference proteome</keyword>
<dbReference type="PANTHER" id="PTHR44259">
    <property type="entry name" value="OS07G0183000 PROTEIN-RELATED"/>
    <property type="match status" value="1"/>
</dbReference>
<evidence type="ECO:0000313" key="3">
    <source>
        <dbReference type="Proteomes" id="UP001188597"/>
    </source>
</evidence>
<comment type="caution">
    <text evidence="2">The sequence shown here is derived from an EMBL/GenBank/DDBJ whole genome shotgun (WGS) entry which is preliminary data.</text>
</comment>
<proteinExistence type="predicted"/>